<evidence type="ECO:0000256" key="1">
    <source>
        <dbReference type="SAM" id="Phobius"/>
    </source>
</evidence>
<organism evidence="2 3">
    <name type="scientific">Nocardia callitridis</name>
    <dbReference type="NCBI Taxonomy" id="648753"/>
    <lineage>
        <taxon>Bacteria</taxon>
        <taxon>Bacillati</taxon>
        <taxon>Actinomycetota</taxon>
        <taxon>Actinomycetes</taxon>
        <taxon>Mycobacteriales</taxon>
        <taxon>Nocardiaceae</taxon>
        <taxon>Nocardia</taxon>
    </lineage>
</organism>
<dbReference type="PANTHER" id="PTHR30188:SF4">
    <property type="entry name" value="PROTEIN TRIGALACTOSYLDIACYLGLYCEROL 1, CHLOROPLASTIC"/>
    <property type="match status" value="1"/>
</dbReference>
<dbReference type="InterPro" id="IPR030802">
    <property type="entry name" value="Permease_MalE"/>
</dbReference>
<dbReference type="Proteomes" id="UP001500603">
    <property type="component" value="Unassembled WGS sequence"/>
</dbReference>
<feature type="transmembrane region" description="Helical" evidence="1">
    <location>
        <begin position="239"/>
        <end position="259"/>
    </location>
</feature>
<evidence type="ECO:0000313" key="3">
    <source>
        <dbReference type="Proteomes" id="UP001500603"/>
    </source>
</evidence>
<sequence>MTRNRLPRWNEVRASGQVRAWQQDGDDDAVAPVPKKTRKFAPRNYTGALEAVGGLFAMSADAVKFAFRRPFQGREFLEQSWFVARVSLVPTLLVAIPFTVLVSFTLNILLRELGAADLSGAGAAFGAVTQVGPMVTVLIVAGSGATAMCADLGSRTIREEIDAMQVLGIDPVQRLVTPRMLASGLVALLLNSLVCIIGVLGGYFFSVYVQDVNPGAFASGITLLTGVGEVIISSVKALLFGLVAGLVACYRGLIVSGGAKAVGNAVNETVVYAFMSLFVINVVVTAIGIRMTAG</sequence>
<evidence type="ECO:0000313" key="2">
    <source>
        <dbReference type="EMBL" id="GAA5065217.1"/>
    </source>
</evidence>
<proteinExistence type="predicted"/>
<feature type="transmembrane region" description="Helical" evidence="1">
    <location>
        <begin position="271"/>
        <end position="289"/>
    </location>
</feature>
<reference evidence="3" key="1">
    <citation type="journal article" date="2019" name="Int. J. Syst. Evol. Microbiol.">
        <title>The Global Catalogue of Microorganisms (GCM) 10K type strain sequencing project: providing services to taxonomists for standard genome sequencing and annotation.</title>
        <authorList>
            <consortium name="The Broad Institute Genomics Platform"/>
            <consortium name="The Broad Institute Genome Sequencing Center for Infectious Disease"/>
            <person name="Wu L."/>
            <person name="Ma J."/>
        </authorList>
    </citation>
    <scope>NUCLEOTIDE SEQUENCE [LARGE SCALE GENOMIC DNA]</scope>
    <source>
        <strain evidence="3">JCM 18298</strain>
    </source>
</reference>
<feature type="transmembrane region" description="Helical" evidence="1">
    <location>
        <begin position="87"/>
        <end position="110"/>
    </location>
</feature>
<keyword evidence="1" id="KW-0472">Membrane</keyword>
<accession>A0ABP9KWE0</accession>
<dbReference type="Pfam" id="PF02405">
    <property type="entry name" value="MlaE"/>
    <property type="match status" value="1"/>
</dbReference>
<name>A0ABP9KWE0_9NOCA</name>
<dbReference type="EMBL" id="BAABJM010000006">
    <property type="protein sequence ID" value="GAA5065217.1"/>
    <property type="molecule type" value="Genomic_DNA"/>
</dbReference>
<feature type="transmembrane region" description="Helical" evidence="1">
    <location>
        <begin position="184"/>
        <end position="209"/>
    </location>
</feature>
<gene>
    <name evidence="2" type="ORF">GCM10023318_52070</name>
</gene>
<keyword evidence="3" id="KW-1185">Reference proteome</keyword>
<comment type="caution">
    <text evidence="2">The sequence shown here is derived from an EMBL/GenBank/DDBJ whole genome shotgun (WGS) entry which is preliminary data.</text>
</comment>
<protein>
    <submittedName>
        <fullName evidence="2">ABC transporter permease</fullName>
    </submittedName>
</protein>
<feature type="transmembrane region" description="Helical" evidence="1">
    <location>
        <begin position="215"/>
        <end position="232"/>
    </location>
</feature>
<keyword evidence="1" id="KW-1133">Transmembrane helix</keyword>
<keyword evidence="1" id="KW-0812">Transmembrane</keyword>
<dbReference type="PANTHER" id="PTHR30188">
    <property type="entry name" value="ABC TRANSPORTER PERMEASE PROTEIN-RELATED"/>
    <property type="match status" value="1"/>
</dbReference>